<reference evidence="1 2" key="1">
    <citation type="submission" date="2018-11" db="EMBL/GenBank/DDBJ databases">
        <title>Vibrio LJC006 sp. nov., isolated from seawater during the bloom of the enteromorpha.</title>
        <authorList>
            <person name="Liang J."/>
        </authorList>
    </citation>
    <scope>NUCLEOTIDE SEQUENCE [LARGE SCALE GENOMIC DNA]</scope>
    <source>
        <strain evidence="1 2">LJC006</strain>
    </source>
</reference>
<dbReference type="AlphaFoldDB" id="A0A3N9TLS6"/>
<evidence type="ECO:0000313" key="1">
    <source>
        <dbReference type="EMBL" id="RQW64954.1"/>
    </source>
</evidence>
<evidence type="ECO:0000313" key="2">
    <source>
        <dbReference type="Proteomes" id="UP000281112"/>
    </source>
</evidence>
<proteinExistence type="predicted"/>
<comment type="caution">
    <text evidence="1">The sequence shown here is derived from an EMBL/GenBank/DDBJ whole genome shotgun (WGS) entry which is preliminary data.</text>
</comment>
<name>A0A3N9TLS6_9VIBR</name>
<organism evidence="1 2">
    <name type="scientific">Vibrio viridaestus</name>
    <dbReference type="NCBI Taxonomy" id="2487322"/>
    <lineage>
        <taxon>Bacteria</taxon>
        <taxon>Pseudomonadati</taxon>
        <taxon>Pseudomonadota</taxon>
        <taxon>Gammaproteobacteria</taxon>
        <taxon>Vibrionales</taxon>
        <taxon>Vibrionaceae</taxon>
        <taxon>Vibrio</taxon>
    </lineage>
</organism>
<gene>
    <name evidence="1" type="ORF">EES38_02650</name>
</gene>
<keyword evidence="2" id="KW-1185">Reference proteome</keyword>
<dbReference type="EMBL" id="RJVQ01000001">
    <property type="protein sequence ID" value="RQW64954.1"/>
    <property type="molecule type" value="Genomic_DNA"/>
</dbReference>
<protein>
    <submittedName>
        <fullName evidence="1">Uncharacterized protein</fullName>
    </submittedName>
</protein>
<sequence length="62" mass="7052">MSIGNLPIAADLRALTGKSDMKSNDKYLSKRQFFIIYVIDYKTGGQVKFQAKKSQPRIWEVG</sequence>
<accession>A0A3N9TLS6</accession>
<dbReference type="Proteomes" id="UP000281112">
    <property type="component" value="Unassembled WGS sequence"/>
</dbReference>